<name>A0A1G9MND7_9FIRM</name>
<keyword evidence="2" id="KW-0540">Nuclease</keyword>
<dbReference type="GO" id="GO:0003676">
    <property type="term" value="F:nucleic acid binding"/>
    <property type="evidence" value="ECO:0007669"/>
    <property type="project" value="InterPro"/>
</dbReference>
<dbReference type="STRING" id="1121325.SAMN04515677_103294"/>
<sequence length="123" mass="14627">MNLSKLNKRYEEGRQILVENHRKRERDQQLIKDAKELFYEHHNSMFCEICGFDFEEVYGELGRGFIEGHHIKPVSKMKDGDETKIEDIMMVCSNCHSIIHRNIDIDLVDIKKIFKEEIKSDNN</sequence>
<dbReference type="CDD" id="cd00085">
    <property type="entry name" value="HNHc"/>
    <property type="match status" value="1"/>
</dbReference>
<keyword evidence="2" id="KW-0255">Endonuclease</keyword>
<dbReference type="Pfam" id="PF01844">
    <property type="entry name" value="HNH"/>
    <property type="match status" value="1"/>
</dbReference>
<evidence type="ECO:0000313" key="2">
    <source>
        <dbReference type="EMBL" id="SDL75782.1"/>
    </source>
</evidence>
<dbReference type="RefSeq" id="WP_207645425.1">
    <property type="nucleotide sequence ID" value="NZ_FNGW01000003.1"/>
</dbReference>
<dbReference type="GO" id="GO:0004519">
    <property type="term" value="F:endonuclease activity"/>
    <property type="evidence" value="ECO:0007669"/>
    <property type="project" value="UniProtKB-KW"/>
</dbReference>
<evidence type="ECO:0000259" key="1">
    <source>
        <dbReference type="Pfam" id="PF01844"/>
    </source>
</evidence>
<dbReference type="EMBL" id="FNGW01000003">
    <property type="protein sequence ID" value="SDL75782.1"/>
    <property type="molecule type" value="Genomic_DNA"/>
</dbReference>
<keyword evidence="2" id="KW-0378">Hydrolase</keyword>
<accession>A0A1G9MND7</accession>
<proteinExistence type="predicted"/>
<organism evidence="2 3">
    <name type="scientific">Romboutsia lituseburensis DSM 797</name>
    <dbReference type="NCBI Taxonomy" id="1121325"/>
    <lineage>
        <taxon>Bacteria</taxon>
        <taxon>Bacillati</taxon>
        <taxon>Bacillota</taxon>
        <taxon>Clostridia</taxon>
        <taxon>Peptostreptococcales</taxon>
        <taxon>Peptostreptococcaceae</taxon>
        <taxon>Romboutsia</taxon>
    </lineage>
</organism>
<dbReference type="AlphaFoldDB" id="A0A1G9MND7"/>
<keyword evidence="3" id="KW-1185">Reference proteome</keyword>
<feature type="domain" description="HNH" evidence="1">
    <location>
        <begin position="47"/>
        <end position="101"/>
    </location>
</feature>
<gene>
    <name evidence="2" type="ORF">SAMN04515677_103294</name>
</gene>
<dbReference type="InterPro" id="IPR002711">
    <property type="entry name" value="HNH"/>
</dbReference>
<dbReference type="InterPro" id="IPR003615">
    <property type="entry name" value="HNH_nuc"/>
</dbReference>
<dbReference type="Proteomes" id="UP000199068">
    <property type="component" value="Unassembled WGS sequence"/>
</dbReference>
<protein>
    <submittedName>
        <fullName evidence="2">HNH endonuclease</fullName>
    </submittedName>
</protein>
<dbReference type="Gene3D" id="1.10.30.50">
    <property type="match status" value="1"/>
</dbReference>
<dbReference type="GO" id="GO:0008270">
    <property type="term" value="F:zinc ion binding"/>
    <property type="evidence" value="ECO:0007669"/>
    <property type="project" value="InterPro"/>
</dbReference>
<reference evidence="2 3" key="1">
    <citation type="submission" date="2016-10" db="EMBL/GenBank/DDBJ databases">
        <authorList>
            <person name="de Groot N.N."/>
        </authorList>
    </citation>
    <scope>NUCLEOTIDE SEQUENCE [LARGE SCALE GENOMIC DNA]</scope>
    <source>
        <strain evidence="2 3">DSM 797</strain>
    </source>
</reference>
<evidence type="ECO:0000313" key="3">
    <source>
        <dbReference type="Proteomes" id="UP000199068"/>
    </source>
</evidence>